<reference evidence="3" key="1">
    <citation type="submission" date="2020-08" db="EMBL/GenBank/DDBJ databases">
        <title>Genome public.</title>
        <authorList>
            <person name="Liu C."/>
            <person name="Sun Q."/>
        </authorList>
    </citation>
    <scope>NUCLEOTIDE SEQUENCE</scope>
    <source>
        <strain evidence="3">NSJ-54</strain>
    </source>
</reference>
<comment type="similarity">
    <text evidence="1 2">Belongs to the UPF0102 family.</text>
</comment>
<dbReference type="GO" id="GO:0003676">
    <property type="term" value="F:nucleic acid binding"/>
    <property type="evidence" value="ECO:0007669"/>
    <property type="project" value="InterPro"/>
</dbReference>
<dbReference type="RefSeq" id="WP_262396643.1">
    <property type="nucleotide sequence ID" value="NZ_JACRTC010000001.1"/>
</dbReference>
<dbReference type="Pfam" id="PF02021">
    <property type="entry name" value="UPF0102"/>
    <property type="match status" value="1"/>
</dbReference>
<protein>
    <recommendedName>
        <fullName evidence="2">UPF0102 protein H8709_01705</fullName>
    </recommendedName>
</protein>
<keyword evidence="4" id="KW-1185">Reference proteome</keyword>
<dbReference type="PANTHER" id="PTHR34039:SF1">
    <property type="entry name" value="UPF0102 PROTEIN YRAN"/>
    <property type="match status" value="1"/>
</dbReference>
<dbReference type="Gene3D" id="3.40.1350.10">
    <property type="match status" value="1"/>
</dbReference>
<accession>A0A926ECR1</accession>
<evidence type="ECO:0000256" key="2">
    <source>
        <dbReference type="HAMAP-Rule" id="MF_00048"/>
    </source>
</evidence>
<dbReference type="CDD" id="cd20736">
    <property type="entry name" value="PoNe_Nuclease"/>
    <property type="match status" value="1"/>
</dbReference>
<evidence type="ECO:0000256" key="1">
    <source>
        <dbReference type="ARBA" id="ARBA00006738"/>
    </source>
</evidence>
<dbReference type="InterPro" id="IPR003509">
    <property type="entry name" value="UPF0102_YraN-like"/>
</dbReference>
<dbReference type="Proteomes" id="UP000660861">
    <property type="component" value="Unassembled WGS sequence"/>
</dbReference>
<evidence type="ECO:0000313" key="3">
    <source>
        <dbReference type="EMBL" id="MBC8569546.1"/>
    </source>
</evidence>
<dbReference type="HAMAP" id="MF_00048">
    <property type="entry name" value="UPF0102"/>
    <property type="match status" value="1"/>
</dbReference>
<dbReference type="EMBL" id="JACRTC010000001">
    <property type="protein sequence ID" value="MBC8569546.1"/>
    <property type="molecule type" value="Genomic_DNA"/>
</dbReference>
<dbReference type="AlphaFoldDB" id="A0A926ECR1"/>
<sequence length="127" mass="14118">MSRRDTGRLGEDVCGKVLAAAGYQIVARNYHSRYGEIDLIAQKDGVLAFVEVKARREDSIALPREFVDIKKQRKIIKTALSYLSVTGSPLQPRFDVFEVCLDPSTGKVSGTQHIENAFEAGDIDEIF</sequence>
<comment type="caution">
    <text evidence="3">The sequence shown here is derived from an EMBL/GenBank/DDBJ whole genome shotgun (WGS) entry which is preliminary data.</text>
</comment>
<dbReference type="InterPro" id="IPR011335">
    <property type="entry name" value="Restrct_endonuc-II-like"/>
</dbReference>
<dbReference type="SUPFAM" id="SSF52980">
    <property type="entry name" value="Restriction endonuclease-like"/>
    <property type="match status" value="1"/>
</dbReference>
<proteinExistence type="inferred from homology"/>
<evidence type="ECO:0000313" key="4">
    <source>
        <dbReference type="Proteomes" id="UP000660861"/>
    </source>
</evidence>
<dbReference type="PANTHER" id="PTHR34039">
    <property type="entry name" value="UPF0102 PROTEIN YRAN"/>
    <property type="match status" value="1"/>
</dbReference>
<gene>
    <name evidence="3" type="ORF">H8709_01705</name>
</gene>
<dbReference type="InterPro" id="IPR011856">
    <property type="entry name" value="tRNA_endonuc-like_dom_sf"/>
</dbReference>
<organism evidence="3 4">
    <name type="scientific">Zongyangia hominis</name>
    <dbReference type="NCBI Taxonomy" id="2763677"/>
    <lineage>
        <taxon>Bacteria</taxon>
        <taxon>Bacillati</taxon>
        <taxon>Bacillota</taxon>
        <taxon>Clostridia</taxon>
        <taxon>Eubacteriales</taxon>
        <taxon>Oscillospiraceae</taxon>
        <taxon>Zongyangia</taxon>
    </lineage>
</organism>
<name>A0A926ECR1_9FIRM</name>